<comment type="caution">
    <text evidence="1">The sequence shown here is derived from an EMBL/GenBank/DDBJ whole genome shotgun (WGS) entry which is preliminary data.</text>
</comment>
<protein>
    <submittedName>
        <fullName evidence="1">15961_t:CDS:1</fullName>
    </submittedName>
</protein>
<reference evidence="1" key="1">
    <citation type="submission" date="2021-06" db="EMBL/GenBank/DDBJ databases">
        <authorList>
            <person name="Kallberg Y."/>
            <person name="Tangrot J."/>
            <person name="Rosling A."/>
        </authorList>
    </citation>
    <scope>NUCLEOTIDE SEQUENCE</scope>
    <source>
        <strain evidence="1">28 12/20/2015</strain>
    </source>
</reference>
<evidence type="ECO:0000313" key="2">
    <source>
        <dbReference type="Proteomes" id="UP000789366"/>
    </source>
</evidence>
<sequence>MNQGRRKKAGSSYPWSQRKLCLANPFPRYGHTASKMASANDLLIFGGVNMGKSRNDVFSVEIDTLNVHSISTAGDVPSPRTLHTHADIGSKMVVFGGLVQDPQFSEQRIDDNLYVLDIVTKRWSRISVNGTPPIGRYGHSVAVIGSKMYIFGGRFEGYYLNDLLAFDVNTYNSSGAGWEFITPASQLPPGRMAHISCVYNDKIYMFGGNDAHRCFNDMWCFDPRTNTWSELSCIGFIPSARKFHGAAIVDDVMYVFGGMSQDGKELGDLTAFRISNQRWYMFQKMGPSPNPRFHLTMTTAQEKIIIFGGESTQAQGARPDEDAKIKYPPVTQNANPQQIQQGYPPQQQQQGYPPQQQQQGYPQQQQQGYPQQQQQGYPQQQQQGYPQQQQQQTTRNQQDFQQYSFPLPPMTDPNRSTPSPTTIPMSVSPQGYPRGHSTSPNRAGNSSPRVA</sequence>
<name>A0ACA9PG66_9GLOM</name>
<accession>A0ACA9PG66</accession>
<feature type="non-terminal residue" evidence="1">
    <location>
        <position position="451"/>
    </location>
</feature>
<keyword evidence="2" id="KW-1185">Reference proteome</keyword>
<proteinExistence type="predicted"/>
<organism evidence="1 2">
    <name type="scientific">Cetraspora pellucida</name>
    <dbReference type="NCBI Taxonomy" id="1433469"/>
    <lineage>
        <taxon>Eukaryota</taxon>
        <taxon>Fungi</taxon>
        <taxon>Fungi incertae sedis</taxon>
        <taxon>Mucoromycota</taxon>
        <taxon>Glomeromycotina</taxon>
        <taxon>Glomeromycetes</taxon>
        <taxon>Diversisporales</taxon>
        <taxon>Gigasporaceae</taxon>
        <taxon>Cetraspora</taxon>
    </lineage>
</organism>
<dbReference type="Proteomes" id="UP000789366">
    <property type="component" value="Unassembled WGS sequence"/>
</dbReference>
<gene>
    <name evidence="1" type="ORF">SPELUC_LOCUS11450</name>
</gene>
<dbReference type="EMBL" id="CAJVPW010024319">
    <property type="protein sequence ID" value="CAG8704533.1"/>
    <property type="molecule type" value="Genomic_DNA"/>
</dbReference>
<evidence type="ECO:0000313" key="1">
    <source>
        <dbReference type="EMBL" id="CAG8704533.1"/>
    </source>
</evidence>